<dbReference type="Gene3D" id="3.90.190.20">
    <property type="entry name" value="Mur ligase, C-terminal domain"/>
    <property type="match status" value="1"/>
</dbReference>
<name>A0A917F3S5_9MICO</name>
<dbReference type="PANTHER" id="PTHR11136:SF0">
    <property type="entry name" value="DIHYDROFOLATE SYNTHETASE-RELATED"/>
    <property type="match status" value="1"/>
</dbReference>
<feature type="compositionally biased region" description="Basic and acidic residues" evidence="11">
    <location>
        <begin position="58"/>
        <end position="75"/>
    </location>
</feature>
<protein>
    <recommendedName>
        <fullName evidence="3">tetrahydrofolate synthase</fullName>
        <ecNumber evidence="3">6.3.2.17</ecNumber>
    </recommendedName>
    <alternativeName>
        <fullName evidence="9">Tetrahydrofolylpolyglutamate synthase</fullName>
    </alternativeName>
</protein>
<dbReference type="PROSITE" id="PS01011">
    <property type="entry name" value="FOLYLPOLYGLU_SYNT_1"/>
    <property type="match status" value="1"/>
</dbReference>
<feature type="compositionally biased region" description="Acidic residues" evidence="11">
    <location>
        <begin position="76"/>
        <end position="105"/>
    </location>
</feature>
<feature type="compositionally biased region" description="Basic and acidic residues" evidence="11">
    <location>
        <begin position="108"/>
        <end position="119"/>
    </location>
</feature>
<dbReference type="InterPro" id="IPR004101">
    <property type="entry name" value="Mur_ligase_C"/>
</dbReference>
<dbReference type="EMBL" id="BMGP01000007">
    <property type="protein sequence ID" value="GGF39879.1"/>
    <property type="molecule type" value="Genomic_DNA"/>
</dbReference>
<evidence type="ECO:0000256" key="5">
    <source>
        <dbReference type="ARBA" id="ARBA00022723"/>
    </source>
</evidence>
<dbReference type="GO" id="GO:0046872">
    <property type="term" value="F:metal ion binding"/>
    <property type="evidence" value="ECO:0007669"/>
    <property type="project" value="UniProtKB-KW"/>
</dbReference>
<evidence type="ECO:0000259" key="13">
    <source>
        <dbReference type="Pfam" id="PF08245"/>
    </source>
</evidence>
<dbReference type="FunFam" id="3.40.1190.10:FF:000011">
    <property type="entry name" value="Folylpolyglutamate synthase/dihydrofolate synthase"/>
    <property type="match status" value="1"/>
</dbReference>
<reference evidence="14 15" key="1">
    <citation type="journal article" date="2014" name="Int. J. Syst. Evol. Microbiol.">
        <title>Complete genome sequence of Corynebacterium casei LMG S-19264T (=DSM 44701T), isolated from a smear-ripened cheese.</title>
        <authorList>
            <consortium name="US DOE Joint Genome Institute (JGI-PGF)"/>
            <person name="Walter F."/>
            <person name="Albersmeier A."/>
            <person name="Kalinowski J."/>
            <person name="Ruckert C."/>
        </authorList>
    </citation>
    <scope>NUCLEOTIDE SEQUENCE [LARGE SCALE GENOMIC DNA]</scope>
    <source>
        <strain evidence="14 15">CGMCC 1.12976</strain>
    </source>
</reference>
<dbReference type="PANTHER" id="PTHR11136">
    <property type="entry name" value="FOLYLPOLYGLUTAMATE SYNTHASE-RELATED"/>
    <property type="match status" value="1"/>
</dbReference>
<dbReference type="InterPro" id="IPR001645">
    <property type="entry name" value="Folylpolyglutamate_synth"/>
</dbReference>
<evidence type="ECO:0000256" key="2">
    <source>
        <dbReference type="ARBA" id="ARBA00008276"/>
    </source>
</evidence>
<dbReference type="EC" id="6.3.2.17" evidence="3"/>
<keyword evidence="8" id="KW-0460">Magnesium</keyword>
<evidence type="ECO:0000256" key="3">
    <source>
        <dbReference type="ARBA" id="ARBA00013025"/>
    </source>
</evidence>
<organism evidence="14 15">
    <name type="scientific">Subtercola lobariae</name>
    <dbReference type="NCBI Taxonomy" id="1588641"/>
    <lineage>
        <taxon>Bacteria</taxon>
        <taxon>Bacillati</taxon>
        <taxon>Actinomycetota</taxon>
        <taxon>Actinomycetes</taxon>
        <taxon>Micrococcales</taxon>
        <taxon>Microbacteriaceae</taxon>
        <taxon>Subtercola</taxon>
    </lineage>
</organism>
<feature type="region of interest" description="Disordered" evidence="11">
    <location>
        <begin position="1"/>
        <end position="130"/>
    </location>
</feature>
<comment type="catalytic activity">
    <reaction evidence="10">
        <text>(6S)-5,6,7,8-tetrahydrofolyl-(gamma-L-Glu)(n) + L-glutamate + ATP = (6S)-5,6,7,8-tetrahydrofolyl-(gamma-L-Glu)(n+1) + ADP + phosphate + H(+)</text>
        <dbReference type="Rhea" id="RHEA:10580"/>
        <dbReference type="Rhea" id="RHEA-COMP:14738"/>
        <dbReference type="Rhea" id="RHEA-COMP:14740"/>
        <dbReference type="ChEBI" id="CHEBI:15378"/>
        <dbReference type="ChEBI" id="CHEBI:29985"/>
        <dbReference type="ChEBI" id="CHEBI:30616"/>
        <dbReference type="ChEBI" id="CHEBI:43474"/>
        <dbReference type="ChEBI" id="CHEBI:141005"/>
        <dbReference type="ChEBI" id="CHEBI:456216"/>
        <dbReference type="EC" id="6.3.2.17"/>
    </reaction>
</comment>
<dbReference type="NCBIfam" id="TIGR01499">
    <property type="entry name" value="folC"/>
    <property type="match status" value="1"/>
</dbReference>
<comment type="cofactor">
    <cofactor evidence="1">
        <name>Mg(2+)</name>
        <dbReference type="ChEBI" id="CHEBI:18420"/>
    </cofactor>
</comment>
<dbReference type="InterPro" id="IPR036615">
    <property type="entry name" value="Mur_ligase_C_dom_sf"/>
</dbReference>
<keyword evidence="5" id="KW-0479">Metal-binding</keyword>
<dbReference type="SUPFAM" id="SSF53244">
    <property type="entry name" value="MurD-like peptide ligases, peptide-binding domain"/>
    <property type="match status" value="1"/>
</dbReference>
<dbReference type="Pfam" id="PF02875">
    <property type="entry name" value="Mur_ligase_C"/>
    <property type="match status" value="1"/>
</dbReference>
<feature type="domain" description="Mur ligase C-terminal" evidence="12">
    <location>
        <begin position="435"/>
        <end position="558"/>
    </location>
</feature>
<gene>
    <name evidence="14" type="ORF">GCM10011399_35980</name>
</gene>
<dbReference type="InterPro" id="IPR036565">
    <property type="entry name" value="Mur-like_cat_sf"/>
</dbReference>
<accession>A0A917F3S5</accession>
<evidence type="ECO:0000256" key="8">
    <source>
        <dbReference type="ARBA" id="ARBA00022842"/>
    </source>
</evidence>
<dbReference type="AlphaFoldDB" id="A0A917F3S5"/>
<evidence type="ECO:0000256" key="1">
    <source>
        <dbReference type="ARBA" id="ARBA00001946"/>
    </source>
</evidence>
<dbReference type="SUPFAM" id="SSF53623">
    <property type="entry name" value="MurD-like peptide ligases, catalytic domain"/>
    <property type="match status" value="1"/>
</dbReference>
<dbReference type="Proteomes" id="UP000598775">
    <property type="component" value="Unassembled WGS sequence"/>
</dbReference>
<evidence type="ECO:0000259" key="12">
    <source>
        <dbReference type="Pfam" id="PF02875"/>
    </source>
</evidence>
<evidence type="ECO:0000256" key="4">
    <source>
        <dbReference type="ARBA" id="ARBA00022598"/>
    </source>
</evidence>
<dbReference type="InterPro" id="IPR018109">
    <property type="entry name" value="Folylpolyglutamate_synth_CS"/>
</dbReference>
<evidence type="ECO:0000256" key="9">
    <source>
        <dbReference type="ARBA" id="ARBA00030592"/>
    </source>
</evidence>
<dbReference type="InterPro" id="IPR013221">
    <property type="entry name" value="Mur_ligase_cen"/>
</dbReference>
<keyword evidence="7" id="KW-0067">ATP-binding</keyword>
<keyword evidence="4" id="KW-0436">Ligase</keyword>
<evidence type="ECO:0000313" key="14">
    <source>
        <dbReference type="EMBL" id="GGF39879.1"/>
    </source>
</evidence>
<feature type="compositionally biased region" description="Basic and acidic residues" evidence="11">
    <location>
        <begin position="21"/>
        <end position="43"/>
    </location>
</feature>
<evidence type="ECO:0000256" key="7">
    <source>
        <dbReference type="ARBA" id="ARBA00022840"/>
    </source>
</evidence>
<dbReference type="GO" id="GO:0005737">
    <property type="term" value="C:cytoplasm"/>
    <property type="evidence" value="ECO:0007669"/>
    <property type="project" value="TreeGrafter"/>
</dbReference>
<keyword evidence="6" id="KW-0547">Nucleotide-binding</keyword>
<comment type="caution">
    <text evidence="14">The sequence shown here is derived from an EMBL/GenBank/DDBJ whole genome shotgun (WGS) entry which is preliminary data.</text>
</comment>
<evidence type="ECO:0000256" key="10">
    <source>
        <dbReference type="ARBA" id="ARBA00047493"/>
    </source>
</evidence>
<evidence type="ECO:0000313" key="15">
    <source>
        <dbReference type="Proteomes" id="UP000598775"/>
    </source>
</evidence>
<dbReference type="Gene3D" id="3.40.1190.10">
    <property type="entry name" value="Mur-like, catalytic domain"/>
    <property type="match status" value="1"/>
</dbReference>
<feature type="compositionally biased region" description="Gly residues" evidence="11">
    <location>
        <begin position="1"/>
        <end position="13"/>
    </location>
</feature>
<proteinExistence type="inferred from homology"/>
<comment type="similarity">
    <text evidence="2">Belongs to the folylpolyglutamate synthase family.</text>
</comment>
<evidence type="ECO:0000256" key="11">
    <source>
        <dbReference type="SAM" id="MobiDB-lite"/>
    </source>
</evidence>
<dbReference type="Pfam" id="PF08245">
    <property type="entry name" value="Mur_ligase_M"/>
    <property type="match status" value="1"/>
</dbReference>
<feature type="domain" description="Mur ligase central" evidence="13">
    <location>
        <begin position="177"/>
        <end position="408"/>
    </location>
</feature>
<dbReference type="GO" id="GO:0005524">
    <property type="term" value="F:ATP binding"/>
    <property type="evidence" value="ECO:0007669"/>
    <property type="project" value="UniProtKB-KW"/>
</dbReference>
<feature type="compositionally biased region" description="Acidic residues" evidence="11">
    <location>
        <begin position="120"/>
        <end position="130"/>
    </location>
</feature>
<evidence type="ECO:0000256" key="6">
    <source>
        <dbReference type="ARBA" id="ARBA00022741"/>
    </source>
</evidence>
<dbReference type="GO" id="GO:0008841">
    <property type="term" value="F:dihydrofolate synthase activity"/>
    <property type="evidence" value="ECO:0007669"/>
    <property type="project" value="TreeGrafter"/>
</dbReference>
<sequence>MSDSGANGGGGGKPGDDDELDPNRELDGGRPVRNPDDELHTLYDEVSNNAGYGDDQGDGVHRDTSTADRSERGAADGDDDDDDDDSDIFGEDDDPSEFELADAYDDQLAVRDGRDPGRDDDSDEDDLPDDFVEAGDQVYRELLDRLGEAAPQPRLSATRQAVELLGDPHRAYPIIHITGTNGKTSTSRIVESILRAYGLRTGLFTSPHLERLNERIVVDGKPISNEALAANWADIQPYLGLVDAQLIDSGEPRLTFFEALTVLAFASFADAPIDVAVIEVGMGGEWDSTNVADGQVAVFTPISLDHTARLGNTVAEIARTKSGIIKPAAQVVTSRQQPEALVELRRAAELTESTFTVEDEGFQVLSTSVAVGGQVVSIKGIAGTYTDIFLPLYGDHQAQNAAVAVAAVESFLGGGANAIVEDVLVEAFATVTSPGRLQLIGTEPTVLVDAAHNPGGALALAAAVKEYFSFDKVVAVVSILADKDAEGIIRALEPVVSEFVITQSSSDRATNADELASVVVGIAGADRVVVELDPREAAALARDSAAESERGAVLVTGSITLVGEIITLAADEGWKP</sequence>
<dbReference type="GO" id="GO:0004326">
    <property type="term" value="F:tetrahydrofolylpolyglutamate synthase activity"/>
    <property type="evidence" value="ECO:0007669"/>
    <property type="project" value="UniProtKB-EC"/>
</dbReference>
<keyword evidence="15" id="KW-1185">Reference proteome</keyword>